<feature type="transmembrane region" description="Helical" evidence="7">
    <location>
        <begin position="155"/>
        <end position="178"/>
    </location>
</feature>
<evidence type="ECO:0000256" key="5">
    <source>
        <dbReference type="ARBA" id="ARBA00022989"/>
    </source>
</evidence>
<evidence type="ECO:0000256" key="4">
    <source>
        <dbReference type="ARBA" id="ARBA00022692"/>
    </source>
</evidence>
<dbReference type="Gene3D" id="6.10.340.10">
    <property type="match status" value="1"/>
</dbReference>
<dbReference type="PROSITE" id="PS50125">
    <property type="entry name" value="GUANYLATE_CYCLASE_2"/>
    <property type="match status" value="1"/>
</dbReference>
<gene>
    <name evidence="10" type="ORF">Z051_27395</name>
</gene>
<keyword evidence="6 7" id="KW-0472">Membrane</keyword>
<dbReference type="InterPro" id="IPR003660">
    <property type="entry name" value="HAMP_dom"/>
</dbReference>
<dbReference type="CDD" id="cd07302">
    <property type="entry name" value="CHD"/>
    <property type="match status" value="1"/>
</dbReference>
<dbReference type="GO" id="GO:0005886">
    <property type="term" value="C:plasma membrane"/>
    <property type="evidence" value="ECO:0007669"/>
    <property type="project" value="UniProtKB-SubCell"/>
</dbReference>
<keyword evidence="5 7" id="KW-1133">Transmembrane helix</keyword>
<evidence type="ECO:0000313" key="11">
    <source>
        <dbReference type="Proteomes" id="UP000037712"/>
    </source>
</evidence>
<accession>A0A0M9WL78</accession>
<comment type="subcellular location">
    <subcellularLocation>
        <location evidence="1">Cell membrane</location>
        <topology evidence="1">Multi-pass membrane protein</topology>
    </subcellularLocation>
</comment>
<proteinExistence type="inferred from homology"/>
<dbReference type="CDD" id="cd06225">
    <property type="entry name" value="HAMP"/>
    <property type="match status" value="1"/>
</dbReference>
<reference evidence="11" key="2">
    <citation type="submission" date="2015-01" db="EMBL/GenBank/DDBJ databases">
        <title>Draft genome sequence of potential hydrocarbon metabolising strain of Rhodococcus rhodochrous.</title>
        <authorList>
            <person name="Aggarwal R.K."/>
            <person name="Dawar C."/>
        </authorList>
    </citation>
    <scope>NUCLEOTIDE SEQUENCE [LARGE SCALE GENOMIC DNA]</scope>
    <source>
        <strain evidence="11">KG-21</strain>
    </source>
</reference>
<dbReference type="GO" id="GO:0006171">
    <property type="term" value="P:cAMP biosynthetic process"/>
    <property type="evidence" value="ECO:0007669"/>
    <property type="project" value="TreeGrafter"/>
</dbReference>
<evidence type="ECO:0000256" key="1">
    <source>
        <dbReference type="ARBA" id="ARBA00004651"/>
    </source>
</evidence>
<evidence type="ECO:0000259" key="9">
    <source>
        <dbReference type="PROSITE" id="PS50885"/>
    </source>
</evidence>
<evidence type="ECO:0008006" key="12">
    <source>
        <dbReference type="Google" id="ProtNLM"/>
    </source>
</evidence>
<feature type="transmembrane region" description="Helical" evidence="7">
    <location>
        <begin position="199"/>
        <end position="223"/>
    </location>
</feature>
<dbReference type="SUPFAM" id="SSF55073">
    <property type="entry name" value="Nucleotide cyclase"/>
    <property type="match status" value="1"/>
</dbReference>
<feature type="transmembrane region" description="Helical" evidence="7">
    <location>
        <begin position="68"/>
        <end position="88"/>
    </location>
</feature>
<dbReference type="PROSITE" id="PS50885">
    <property type="entry name" value="HAMP"/>
    <property type="match status" value="1"/>
</dbReference>
<dbReference type="GO" id="GO:0035556">
    <property type="term" value="P:intracellular signal transduction"/>
    <property type="evidence" value="ECO:0007669"/>
    <property type="project" value="InterPro"/>
</dbReference>
<dbReference type="SMART" id="SM00044">
    <property type="entry name" value="CYCc"/>
    <property type="match status" value="1"/>
</dbReference>
<dbReference type="PANTHER" id="PTHR43081">
    <property type="entry name" value="ADENYLATE CYCLASE, TERMINAL-DIFFERENTIATION SPECIFIC-RELATED"/>
    <property type="match status" value="1"/>
</dbReference>
<comment type="similarity">
    <text evidence="2">Belongs to the adenylyl cyclase class-3 family.</text>
</comment>
<dbReference type="SMART" id="SM00304">
    <property type="entry name" value="HAMP"/>
    <property type="match status" value="1"/>
</dbReference>
<evidence type="ECO:0000259" key="8">
    <source>
        <dbReference type="PROSITE" id="PS50125"/>
    </source>
</evidence>
<dbReference type="InterPro" id="IPR050697">
    <property type="entry name" value="Adenylyl/Guanylyl_Cyclase_3/4"/>
</dbReference>
<sequence>MPRTRRISPLGSPLLGAPAESVQRQRVRVQTLLTLLLLGTNIAGAAITAVLINVVIPGPSVLRPEFVVVTGVVAPVYVVGAIVLGTIVGTRRGLAQLRWILEDRDPTPEERRATMRLPMRLTAQQGAFWVLGLVLFATAFGVLDPRTIPKVAFTIALAGLTVCGFVFLFSEFALRPIAARALEAGATPRRRLTGTSGRIMVAWVLGSAVPVIGLMLVAVFSFVRPVTPVRFAVTILTIGGLALVLGSLLMFLTARRSVAPIESVRAGMARIERGDLDAEVVVYDGTELGELQAGFNRMADGLRERERIRDVFGRHVGQDVARAALASSPRLGGEERDVAVLFIDIIGSTAMAADRPPTEVVQLLNRFFEVVVEEVHRAGGFVNKFEGDAALAIFGAPVAMDDPAGNALAAARTMARRLRTDVPECEAGIGVAAGLTVAGNVGAHERFEYTVIGDPVNEAARLSDLAKTIPGHVVASSRAVRAAAEHERTRWSPQGEVTLRGRSEVTRLAVPSAE</sequence>
<dbReference type="RefSeq" id="WP_054375342.1">
    <property type="nucleotide sequence ID" value="NZ_AZYO01000167.1"/>
</dbReference>
<feature type="domain" description="HAMP" evidence="9">
    <location>
        <begin position="255"/>
        <end position="307"/>
    </location>
</feature>
<feature type="domain" description="Guanylate cyclase" evidence="8">
    <location>
        <begin position="339"/>
        <end position="463"/>
    </location>
</feature>
<keyword evidence="4 7" id="KW-0812">Transmembrane</keyword>
<feature type="transmembrane region" description="Helical" evidence="7">
    <location>
        <begin position="229"/>
        <end position="252"/>
    </location>
</feature>
<protein>
    <recommendedName>
        <fullName evidence="12">Adenylate cyclase</fullName>
    </recommendedName>
</protein>
<dbReference type="Pfam" id="PF00672">
    <property type="entry name" value="HAMP"/>
    <property type="match status" value="1"/>
</dbReference>
<dbReference type="PATRIC" id="fig|1441923.3.peg.5982"/>
<dbReference type="InterPro" id="IPR001054">
    <property type="entry name" value="A/G_cyclase"/>
</dbReference>
<reference evidence="10 11" key="1">
    <citation type="journal article" date="2015" name="Genome Announc.">
        <title>Draft Genome Sequence of Rhodococcus rhodochrous Strain KG-21, a Soil Isolate from Oil Fields of Krishna-Godavari Basin, India.</title>
        <authorList>
            <person name="Dawar C."/>
            <person name="Aggarwal R.K."/>
        </authorList>
    </citation>
    <scope>NUCLEOTIDE SEQUENCE [LARGE SCALE GENOMIC DNA]</scope>
    <source>
        <strain evidence="10 11">KG-21</strain>
    </source>
</reference>
<feature type="transmembrane region" description="Helical" evidence="7">
    <location>
        <begin position="32"/>
        <end position="56"/>
    </location>
</feature>
<comment type="caution">
    <text evidence="10">The sequence shown here is derived from an EMBL/GenBank/DDBJ whole genome shotgun (WGS) entry which is preliminary data.</text>
</comment>
<name>A0A0M9WL78_RHORH</name>
<dbReference type="GO" id="GO:0004016">
    <property type="term" value="F:adenylate cyclase activity"/>
    <property type="evidence" value="ECO:0007669"/>
    <property type="project" value="UniProtKB-ARBA"/>
</dbReference>
<dbReference type="InterPro" id="IPR029787">
    <property type="entry name" value="Nucleotide_cyclase"/>
</dbReference>
<dbReference type="Gene3D" id="3.30.70.1230">
    <property type="entry name" value="Nucleotide cyclase"/>
    <property type="match status" value="1"/>
</dbReference>
<dbReference type="AlphaFoldDB" id="A0A0M9WL78"/>
<dbReference type="Proteomes" id="UP000037712">
    <property type="component" value="Unassembled WGS sequence"/>
</dbReference>
<evidence type="ECO:0000256" key="2">
    <source>
        <dbReference type="ARBA" id="ARBA00005381"/>
    </source>
</evidence>
<dbReference type="PANTHER" id="PTHR43081:SF17">
    <property type="entry name" value="BLL5647 PROTEIN"/>
    <property type="match status" value="1"/>
</dbReference>
<evidence type="ECO:0000256" key="7">
    <source>
        <dbReference type="SAM" id="Phobius"/>
    </source>
</evidence>
<evidence type="ECO:0000256" key="3">
    <source>
        <dbReference type="ARBA" id="ARBA00022475"/>
    </source>
</evidence>
<feature type="transmembrane region" description="Helical" evidence="7">
    <location>
        <begin position="126"/>
        <end position="143"/>
    </location>
</feature>
<evidence type="ECO:0000256" key="6">
    <source>
        <dbReference type="ARBA" id="ARBA00023136"/>
    </source>
</evidence>
<keyword evidence="3" id="KW-1003">Cell membrane</keyword>
<dbReference type="EMBL" id="AZYO01000167">
    <property type="protein sequence ID" value="KOS53103.1"/>
    <property type="molecule type" value="Genomic_DNA"/>
</dbReference>
<dbReference type="SUPFAM" id="SSF158472">
    <property type="entry name" value="HAMP domain-like"/>
    <property type="match status" value="1"/>
</dbReference>
<organism evidence="10 11">
    <name type="scientific">Rhodococcus rhodochrous KG-21</name>
    <dbReference type="NCBI Taxonomy" id="1441923"/>
    <lineage>
        <taxon>Bacteria</taxon>
        <taxon>Bacillati</taxon>
        <taxon>Actinomycetota</taxon>
        <taxon>Actinomycetes</taxon>
        <taxon>Mycobacteriales</taxon>
        <taxon>Nocardiaceae</taxon>
        <taxon>Rhodococcus</taxon>
    </lineage>
</organism>
<evidence type="ECO:0000313" key="10">
    <source>
        <dbReference type="EMBL" id="KOS53103.1"/>
    </source>
</evidence>
<dbReference type="Pfam" id="PF00211">
    <property type="entry name" value="Guanylate_cyc"/>
    <property type="match status" value="1"/>
</dbReference>